<dbReference type="GeneID" id="54415572"/>
<dbReference type="InterPro" id="IPR011701">
    <property type="entry name" value="MFS"/>
</dbReference>
<evidence type="ECO:0000256" key="5">
    <source>
        <dbReference type="SAM" id="Phobius"/>
    </source>
</evidence>
<evidence type="ECO:0000256" key="3">
    <source>
        <dbReference type="ARBA" id="ARBA00022989"/>
    </source>
</evidence>
<dbReference type="PROSITE" id="PS50850">
    <property type="entry name" value="MFS"/>
    <property type="match status" value="1"/>
</dbReference>
<evidence type="ECO:0000313" key="8">
    <source>
        <dbReference type="Proteomes" id="UP000504638"/>
    </source>
</evidence>
<organism evidence="7">
    <name type="scientific">Eremomyces bilateralis CBS 781.70</name>
    <dbReference type="NCBI Taxonomy" id="1392243"/>
    <lineage>
        <taxon>Eukaryota</taxon>
        <taxon>Fungi</taxon>
        <taxon>Dikarya</taxon>
        <taxon>Ascomycota</taxon>
        <taxon>Pezizomycotina</taxon>
        <taxon>Dothideomycetes</taxon>
        <taxon>Dothideomycetes incertae sedis</taxon>
        <taxon>Eremomycetales</taxon>
        <taxon>Eremomycetaceae</taxon>
        <taxon>Eremomyces</taxon>
    </lineage>
</organism>
<feature type="transmembrane region" description="Helical" evidence="5">
    <location>
        <begin position="161"/>
        <end position="179"/>
    </location>
</feature>
<comment type="subcellular location">
    <subcellularLocation>
        <location evidence="1">Membrane</location>
        <topology evidence="1">Multi-pass membrane protein</topology>
    </subcellularLocation>
</comment>
<evidence type="ECO:0000256" key="1">
    <source>
        <dbReference type="ARBA" id="ARBA00004141"/>
    </source>
</evidence>
<dbReference type="AlphaFoldDB" id="A0A6G1G6J8"/>
<keyword evidence="3 5" id="KW-1133">Transmembrane helix</keyword>
<feature type="domain" description="Major facilitator superfamily (MFS) profile" evidence="6">
    <location>
        <begin position="125"/>
        <end position="614"/>
    </location>
</feature>
<feature type="transmembrane region" description="Helical" evidence="5">
    <location>
        <begin position="452"/>
        <end position="470"/>
    </location>
</feature>
<dbReference type="SUPFAM" id="SSF103473">
    <property type="entry name" value="MFS general substrate transporter"/>
    <property type="match status" value="1"/>
</dbReference>
<dbReference type="PANTHER" id="PTHR23501:SF59">
    <property type="entry name" value="MAJOR FACILITATOR SUPERFAMILY (MFS) PROFILE DOMAIN-CONTAINING PROTEIN-RELATED"/>
    <property type="match status" value="1"/>
</dbReference>
<feature type="transmembrane region" description="Helical" evidence="5">
    <location>
        <begin position="249"/>
        <end position="267"/>
    </location>
</feature>
<feature type="transmembrane region" description="Helical" evidence="5">
    <location>
        <begin position="348"/>
        <end position="365"/>
    </location>
</feature>
<dbReference type="GO" id="GO:0005886">
    <property type="term" value="C:plasma membrane"/>
    <property type="evidence" value="ECO:0007669"/>
    <property type="project" value="TreeGrafter"/>
</dbReference>
<reference evidence="7 9" key="1">
    <citation type="submission" date="2020-01" db="EMBL/GenBank/DDBJ databases">
        <authorList>
            <consortium name="DOE Joint Genome Institute"/>
            <person name="Haridas S."/>
            <person name="Albert R."/>
            <person name="Binder M."/>
            <person name="Bloem J."/>
            <person name="Labutti K."/>
            <person name="Salamov A."/>
            <person name="Andreopoulos B."/>
            <person name="Baker S.E."/>
            <person name="Barry K."/>
            <person name="Bills G."/>
            <person name="Bluhm B.H."/>
            <person name="Cannon C."/>
            <person name="Castanera R."/>
            <person name="Culley D.E."/>
            <person name="Daum C."/>
            <person name="Ezra D."/>
            <person name="Gonzalez J.B."/>
            <person name="Henrissat B."/>
            <person name="Kuo A."/>
            <person name="Liang C."/>
            <person name="Lipzen A."/>
            <person name="Lutzoni F."/>
            <person name="Magnuson J."/>
            <person name="Mondo S."/>
            <person name="Nolan M."/>
            <person name="Ohm R."/>
            <person name="Pangilinan J."/>
            <person name="Park H.-J."/>
            <person name="Ramirez L."/>
            <person name="Alfaro M."/>
            <person name="Sun H."/>
            <person name="Tritt A."/>
            <person name="Yoshinaga Y."/>
            <person name="Zwiers L.-H."/>
            <person name="Turgeon B.G."/>
            <person name="Goodwin S.B."/>
            <person name="Spatafora J.W."/>
            <person name="Crous P.W."/>
            <person name="Grigoriev I.V."/>
        </authorList>
    </citation>
    <scope>NUCLEOTIDE SEQUENCE</scope>
    <source>
        <strain evidence="7 9">CBS 781.70</strain>
    </source>
</reference>
<feature type="transmembrane region" description="Helical" evidence="5">
    <location>
        <begin position="386"/>
        <end position="406"/>
    </location>
</feature>
<dbReference type="GO" id="GO:0022857">
    <property type="term" value="F:transmembrane transporter activity"/>
    <property type="evidence" value="ECO:0007669"/>
    <property type="project" value="InterPro"/>
</dbReference>
<feature type="transmembrane region" description="Helical" evidence="5">
    <location>
        <begin position="476"/>
        <end position="500"/>
    </location>
</feature>
<dbReference type="Gene3D" id="1.20.1250.20">
    <property type="entry name" value="MFS general substrate transporter like domains"/>
    <property type="match status" value="1"/>
</dbReference>
<proteinExistence type="predicted"/>
<reference evidence="9" key="2">
    <citation type="submission" date="2020-04" db="EMBL/GenBank/DDBJ databases">
        <authorList>
            <consortium name="NCBI Genome Project"/>
        </authorList>
    </citation>
    <scope>NUCLEOTIDE SEQUENCE</scope>
    <source>
        <strain evidence="9">CBS 781.70</strain>
    </source>
</reference>
<dbReference type="Proteomes" id="UP000504638">
    <property type="component" value="Unplaced"/>
</dbReference>
<evidence type="ECO:0000313" key="9">
    <source>
        <dbReference type="RefSeq" id="XP_033535346.1"/>
    </source>
</evidence>
<evidence type="ECO:0000256" key="4">
    <source>
        <dbReference type="ARBA" id="ARBA00023136"/>
    </source>
</evidence>
<dbReference type="EMBL" id="ML975154">
    <property type="protein sequence ID" value="KAF1813715.1"/>
    <property type="molecule type" value="Genomic_DNA"/>
</dbReference>
<sequence>MYPSFYRISRPPPAYRLSRPTSWFQDERRSRHVRASIYNDQVFQQEFFTDPSDPFSGSHELILNPIDANKDDYENPYKVSQETLEIPYEGQEEFHIRFDEDVTAPKPAEDVTADNFKAGWRLHLAFAALSVVTLMAAVDATSLSVALPIMSRLLNGTAIEAFWAGTSFLLTCTVFQPVIGSFSHIFGRKPVLYVVFVFFGVGSIVIAVAKNFTIILLGRSIQGIGGGGLIALTEIIVTDLIPLRLRGEWFSIIHTVYCVGTVLGPIVGGGFAQNVNWTWIFWINLPLLAFAAVLVFFFLQLNFKTTTFFDKLSRIDWIGTVIFIASTTGFLIPLSWGGTQYPWTSWRTLVPLIVSLAGLVGFVVYEEKVAKEPLIRMSIFKNRTSAVSFLGTFLHGVALYAILYYMPLYFEAVKGFSPIITGVAMFPQMFTVSPAAIASGVYSAVTGRYVEAIWLGWVFTCAGMGILILLREGTSTVAWIFINLVSGLGIGILFTVLSMAIQASTPNKDMGYAVTMFAFFRALGQTVGVAVGGVIFQNRMLVELQSYPLLADRAHEYARDSSSLAGTIKTMEDGLEKDQLKASYVKALMWVWIVMCALSGVGLLTSLFTKALPLDRALETDQGFAHQEVKNDEEMHKRGGD</sequence>
<dbReference type="Pfam" id="PF07690">
    <property type="entry name" value="MFS_1"/>
    <property type="match status" value="1"/>
</dbReference>
<evidence type="ECO:0000313" key="7">
    <source>
        <dbReference type="EMBL" id="KAF1813715.1"/>
    </source>
</evidence>
<dbReference type="PANTHER" id="PTHR23501">
    <property type="entry name" value="MAJOR FACILITATOR SUPERFAMILY"/>
    <property type="match status" value="1"/>
</dbReference>
<keyword evidence="2 5" id="KW-0812">Transmembrane</keyword>
<protein>
    <submittedName>
        <fullName evidence="7 9">MFS general substrate transporter</fullName>
    </submittedName>
</protein>
<dbReference type="Gene3D" id="1.20.1720.10">
    <property type="entry name" value="Multidrug resistance protein D"/>
    <property type="match status" value="1"/>
</dbReference>
<evidence type="ECO:0000256" key="2">
    <source>
        <dbReference type="ARBA" id="ARBA00022692"/>
    </source>
</evidence>
<accession>A0A6G1G6J8</accession>
<feature type="transmembrane region" description="Helical" evidence="5">
    <location>
        <begin position="279"/>
        <end position="303"/>
    </location>
</feature>
<dbReference type="InterPro" id="IPR036259">
    <property type="entry name" value="MFS_trans_sf"/>
</dbReference>
<gene>
    <name evidence="7 9" type="ORF">P152DRAFT_289658</name>
</gene>
<keyword evidence="8" id="KW-1185">Reference proteome</keyword>
<evidence type="ECO:0000259" key="6">
    <source>
        <dbReference type="PROSITE" id="PS50850"/>
    </source>
</evidence>
<feature type="transmembrane region" description="Helical" evidence="5">
    <location>
        <begin position="512"/>
        <end position="536"/>
    </location>
</feature>
<dbReference type="OrthoDB" id="2351791at2759"/>
<dbReference type="RefSeq" id="XP_033535346.1">
    <property type="nucleotide sequence ID" value="XM_033675002.1"/>
</dbReference>
<name>A0A6G1G6J8_9PEZI</name>
<reference evidence="9" key="3">
    <citation type="submission" date="2025-04" db="UniProtKB">
        <authorList>
            <consortium name="RefSeq"/>
        </authorList>
    </citation>
    <scope>IDENTIFICATION</scope>
    <source>
        <strain evidence="9">CBS 781.70</strain>
    </source>
</reference>
<dbReference type="PRINTS" id="PR01036">
    <property type="entry name" value="TCRTETB"/>
</dbReference>
<feature type="transmembrane region" description="Helical" evidence="5">
    <location>
        <begin position="215"/>
        <end position="237"/>
    </location>
</feature>
<keyword evidence="4 5" id="KW-0472">Membrane</keyword>
<feature type="transmembrane region" description="Helical" evidence="5">
    <location>
        <begin position="315"/>
        <end position="336"/>
    </location>
</feature>
<feature type="transmembrane region" description="Helical" evidence="5">
    <location>
        <begin position="426"/>
        <end position="445"/>
    </location>
</feature>
<feature type="transmembrane region" description="Helical" evidence="5">
    <location>
        <begin position="124"/>
        <end position="149"/>
    </location>
</feature>
<dbReference type="InterPro" id="IPR020846">
    <property type="entry name" value="MFS_dom"/>
</dbReference>
<feature type="transmembrane region" description="Helical" evidence="5">
    <location>
        <begin position="191"/>
        <end position="209"/>
    </location>
</feature>
<feature type="transmembrane region" description="Helical" evidence="5">
    <location>
        <begin position="587"/>
        <end position="608"/>
    </location>
</feature>